<sequence>MGTREVVTTILLLERRLASLRAQAVEIQLFTTVADQDDQVSQEVQEAASGWWSSLRAFHVEALALLHDDDARSMERILDRSDRSDLKSISPSKANISFRTDSVVVALSNARQVLKRALQ</sequence>
<evidence type="ECO:0000313" key="2">
    <source>
        <dbReference type="Proteomes" id="UP001190700"/>
    </source>
</evidence>
<keyword evidence="2" id="KW-1185">Reference proteome</keyword>
<protein>
    <submittedName>
        <fullName evidence="1">Uncharacterized protein</fullName>
    </submittedName>
</protein>
<comment type="caution">
    <text evidence="1">The sequence shown here is derived from an EMBL/GenBank/DDBJ whole genome shotgun (WGS) entry which is preliminary data.</text>
</comment>
<dbReference type="Proteomes" id="UP001190700">
    <property type="component" value="Unassembled WGS sequence"/>
</dbReference>
<reference evidence="1 2" key="1">
    <citation type="journal article" date="2015" name="Genome Biol. Evol.">
        <title>Comparative Genomics of a Bacterivorous Green Alga Reveals Evolutionary Causalities and Consequences of Phago-Mixotrophic Mode of Nutrition.</title>
        <authorList>
            <person name="Burns J.A."/>
            <person name="Paasch A."/>
            <person name="Narechania A."/>
            <person name="Kim E."/>
        </authorList>
    </citation>
    <scope>NUCLEOTIDE SEQUENCE [LARGE SCALE GENOMIC DNA]</scope>
    <source>
        <strain evidence="1 2">PLY_AMNH</strain>
    </source>
</reference>
<gene>
    <name evidence="1" type="ORF">CYMTET_9401</name>
</gene>
<evidence type="ECO:0000313" key="1">
    <source>
        <dbReference type="EMBL" id="KAK3282879.1"/>
    </source>
</evidence>
<accession>A0AAE0GR46</accession>
<proteinExistence type="predicted"/>
<organism evidence="1 2">
    <name type="scientific">Cymbomonas tetramitiformis</name>
    <dbReference type="NCBI Taxonomy" id="36881"/>
    <lineage>
        <taxon>Eukaryota</taxon>
        <taxon>Viridiplantae</taxon>
        <taxon>Chlorophyta</taxon>
        <taxon>Pyramimonadophyceae</taxon>
        <taxon>Pyramimonadales</taxon>
        <taxon>Pyramimonadaceae</taxon>
        <taxon>Cymbomonas</taxon>
    </lineage>
</organism>
<dbReference type="EMBL" id="LGRX02003116">
    <property type="protein sequence ID" value="KAK3282879.1"/>
    <property type="molecule type" value="Genomic_DNA"/>
</dbReference>
<feature type="non-terminal residue" evidence="1">
    <location>
        <position position="119"/>
    </location>
</feature>
<dbReference type="AlphaFoldDB" id="A0AAE0GR46"/>
<name>A0AAE0GR46_9CHLO</name>